<name>A0A2P6PHE2_ROSCH</name>
<comment type="caution">
    <text evidence="1">The sequence shown here is derived from an EMBL/GenBank/DDBJ whole genome shotgun (WGS) entry which is preliminary data.</text>
</comment>
<organism evidence="1 2">
    <name type="scientific">Rosa chinensis</name>
    <name type="common">China rose</name>
    <dbReference type="NCBI Taxonomy" id="74649"/>
    <lineage>
        <taxon>Eukaryota</taxon>
        <taxon>Viridiplantae</taxon>
        <taxon>Streptophyta</taxon>
        <taxon>Embryophyta</taxon>
        <taxon>Tracheophyta</taxon>
        <taxon>Spermatophyta</taxon>
        <taxon>Magnoliopsida</taxon>
        <taxon>eudicotyledons</taxon>
        <taxon>Gunneridae</taxon>
        <taxon>Pentapetalae</taxon>
        <taxon>rosids</taxon>
        <taxon>fabids</taxon>
        <taxon>Rosales</taxon>
        <taxon>Rosaceae</taxon>
        <taxon>Rosoideae</taxon>
        <taxon>Rosoideae incertae sedis</taxon>
        <taxon>Rosa</taxon>
    </lineage>
</organism>
<reference evidence="1 2" key="1">
    <citation type="journal article" date="2018" name="Nat. Genet.">
        <title>The Rosa genome provides new insights in the design of modern roses.</title>
        <authorList>
            <person name="Bendahmane M."/>
        </authorList>
    </citation>
    <scope>NUCLEOTIDE SEQUENCE [LARGE SCALE GENOMIC DNA]</scope>
    <source>
        <strain evidence="2">cv. Old Blush</strain>
    </source>
</reference>
<protein>
    <submittedName>
        <fullName evidence="1">Uncharacterized protein</fullName>
    </submittedName>
</protein>
<evidence type="ECO:0000313" key="1">
    <source>
        <dbReference type="EMBL" id="PRQ21337.1"/>
    </source>
</evidence>
<gene>
    <name evidence="1" type="ORF">RchiOBHm_Chr7g0238071</name>
</gene>
<dbReference type="AlphaFoldDB" id="A0A2P6PHE2"/>
<dbReference type="EMBL" id="PDCK01000045">
    <property type="protein sequence ID" value="PRQ21337.1"/>
    <property type="molecule type" value="Genomic_DNA"/>
</dbReference>
<dbReference type="Proteomes" id="UP000238479">
    <property type="component" value="Chromosome 7"/>
</dbReference>
<dbReference type="Gramene" id="PRQ21337">
    <property type="protein sequence ID" value="PRQ21337"/>
    <property type="gene ID" value="RchiOBHm_Chr7g0238071"/>
</dbReference>
<accession>A0A2P6PHE2</accession>
<keyword evidence="2" id="KW-1185">Reference proteome</keyword>
<evidence type="ECO:0000313" key="2">
    <source>
        <dbReference type="Proteomes" id="UP000238479"/>
    </source>
</evidence>
<sequence>MELLAVAYSSLVAKMEEIIYRLVMLEFSATQKYSLASNSTYNVEEAGDL</sequence>
<proteinExistence type="predicted"/>